<proteinExistence type="predicted"/>
<dbReference type="RefSeq" id="WP_172473042.1">
    <property type="nucleotide sequence ID" value="NZ_BLMI01000234.1"/>
</dbReference>
<name>A0A829ZCR7_9FIRM</name>
<comment type="caution">
    <text evidence="2">The sequence shown here is derived from an EMBL/GenBank/DDBJ whole genome shotgun (WGS) entry which is preliminary data.</text>
</comment>
<dbReference type="InterPro" id="IPR016181">
    <property type="entry name" value="Acyl_CoA_acyltransferase"/>
</dbReference>
<reference evidence="2 3" key="1">
    <citation type="journal article" date="2020" name="Microbiome">
        <title>Single-cell genomics of uncultured bacteria reveals dietary fiber responders in the mouse gut microbiota.</title>
        <authorList>
            <person name="Chijiiwa R."/>
            <person name="Hosokawa M."/>
            <person name="Kogawa M."/>
            <person name="Nishikawa Y."/>
            <person name="Ide K."/>
            <person name="Sakanashi C."/>
            <person name="Takahashi K."/>
            <person name="Takeyama H."/>
        </authorList>
    </citation>
    <scope>NUCLEOTIDE SEQUENCE [LARGE SCALE GENOMIC DNA]</scope>
    <source>
        <strain evidence="2">IMSAGC_017</strain>
    </source>
</reference>
<dbReference type="InterPro" id="IPR024320">
    <property type="entry name" value="LPG_synthase_C"/>
</dbReference>
<protein>
    <recommendedName>
        <fullName evidence="1">N-acetyltransferase domain-containing protein</fullName>
    </recommendedName>
</protein>
<dbReference type="InterPro" id="IPR000182">
    <property type="entry name" value="GNAT_dom"/>
</dbReference>
<dbReference type="PROSITE" id="PS51186">
    <property type="entry name" value="GNAT"/>
    <property type="match status" value="1"/>
</dbReference>
<gene>
    <name evidence="2" type="ORF">IMSAGC017_01901</name>
</gene>
<sequence>MQKLLLKDYDKIKPYLDDADYEGYNSNFVTMMMWDHEYEIFYEIKENYLIMLHTYMNEKFFAMPFCKPEYYQEALEYMLEYANKHNFIFRIDLAVEKSKILIEELYGNKFLYLHDEDFDDYIYSKASLETLSGKKMQKRRNHFNAFFKEHPDYIYKEIEDEDIDNVLQCLKKWDFSRRIEESVVSEYIGIVYLLVHRHELNIKTGCIYIDNKLEAFIIGSPLKHSTIQIHVEKANKDIRGLYVAIGKLFLEQNYENYEFVNREEDMGLESLRKAKRALHPVKLLKKYTIILNNQTINQASDKDLYNIIDLWRSSFEDEDEKSTNFYFMNRYQKENTYVLKNNDLVVSMLQIIPYTLIFDEKEEDVYFILGVATNKTYRKQGLMKKLMNYVLSLSKYQNAKIILQAYNPELYYQFGFSQDYYHKITEVDNNLYENNFLIKTTKNNDYIKLLNLYNQFCKKYTGYRKRNIEYYQNYLALRCEAFDEKIKVFDLNNKSIGYVIYSEDDAVIKISEIIYLEQAYLEMIIGHFMTFDKKVFIESDLKAIIKGDYKYVCTMMSNFLENNFQDNNFYINECL</sequence>
<dbReference type="SUPFAM" id="SSF55729">
    <property type="entry name" value="Acyl-CoA N-acyltransferases (Nat)"/>
    <property type="match status" value="3"/>
</dbReference>
<dbReference type="Pfam" id="PF09924">
    <property type="entry name" value="LPG_synthase_C"/>
    <property type="match status" value="1"/>
</dbReference>
<dbReference type="InterPro" id="IPR016732">
    <property type="entry name" value="UCP018688"/>
</dbReference>
<accession>A0A829ZCR7</accession>
<dbReference type="Pfam" id="PF13527">
    <property type="entry name" value="Acetyltransf_9"/>
    <property type="match status" value="1"/>
</dbReference>
<dbReference type="GO" id="GO:0016747">
    <property type="term" value="F:acyltransferase activity, transferring groups other than amino-acyl groups"/>
    <property type="evidence" value="ECO:0007669"/>
    <property type="project" value="InterPro"/>
</dbReference>
<dbReference type="Proteomes" id="UP000490821">
    <property type="component" value="Unassembled WGS sequence"/>
</dbReference>
<evidence type="ECO:0000313" key="3">
    <source>
        <dbReference type="Proteomes" id="UP000490821"/>
    </source>
</evidence>
<dbReference type="CDD" id="cd04301">
    <property type="entry name" value="NAT_SF"/>
    <property type="match status" value="1"/>
</dbReference>
<evidence type="ECO:0000259" key="1">
    <source>
        <dbReference type="PROSITE" id="PS51186"/>
    </source>
</evidence>
<dbReference type="AlphaFoldDB" id="A0A829ZCR7"/>
<evidence type="ECO:0000313" key="2">
    <source>
        <dbReference type="EMBL" id="GFI41856.1"/>
    </source>
</evidence>
<feature type="domain" description="N-acetyltransferase" evidence="1">
    <location>
        <begin position="294"/>
        <end position="438"/>
    </location>
</feature>
<dbReference type="EMBL" id="BLMI01000234">
    <property type="protein sequence ID" value="GFI41856.1"/>
    <property type="molecule type" value="Genomic_DNA"/>
</dbReference>
<organism evidence="2 3">
    <name type="scientific">Thomasclavelia cocleata</name>
    <dbReference type="NCBI Taxonomy" id="69824"/>
    <lineage>
        <taxon>Bacteria</taxon>
        <taxon>Bacillati</taxon>
        <taxon>Bacillota</taxon>
        <taxon>Erysipelotrichia</taxon>
        <taxon>Erysipelotrichales</taxon>
        <taxon>Coprobacillaceae</taxon>
        <taxon>Thomasclavelia</taxon>
    </lineage>
</organism>
<dbReference type="PANTHER" id="PTHR41373">
    <property type="entry name" value="DUF2156 DOMAIN-CONTAINING PROTEIN"/>
    <property type="match status" value="1"/>
</dbReference>
<dbReference type="PANTHER" id="PTHR41373:SF1">
    <property type="entry name" value="PHOSPHATIDYLGLYCEROL LYSYLTRANSFERASE C-TERMINAL DOMAIN-CONTAINING PROTEIN"/>
    <property type="match status" value="1"/>
</dbReference>
<dbReference type="Gene3D" id="3.40.630.30">
    <property type="match status" value="3"/>
</dbReference>